<evidence type="ECO:0000256" key="8">
    <source>
        <dbReference type="ARBA" id="ARBA00023277"/>
    </source>
</evidence>
<evidence type="ECO:0000313" key="14">
    <source>
        <dbReference type="EMBL" id="VUC35199.1"/>
    </source>
</evidence>
<evidence type="ECO:0000256" key="5">
    <source>
        <dbReference type="ARBA" id="ARBA00022737"/>
    </source>
</evidence>
<evidence type="ECO:0000256" key="1">
    <source>
        <dbReference type="ARBA" id="ARBA00004613"/>
    </source>
</evidence>
<keyword evidence="4" id="KW-0732">Signal</keyword>
<gene>
    <name evidence="14" type="ORF">CLO192961_LOCUS407750</name>
</gene>
<dbReference type="InterPro" id="IPR012334">
    <property type="entry name" value="Pectin_lyas_fold"/>
</dbReference>
<dbReference type="PANTHER" id="PTHR31736:SF9">
    <property type="entry name" value="ENDO-XYLOGALACTURONAN HYDROLASE A-RELATED"/>
    <property type="match status" value="1"/>
</dbReference>
<keyword evidence="11" id="KW-0624">Polysaccharide degradation</keyword>
<evidence type="ECO:0000256" key="11">
    <source>
        <dbReference type="ARBA" id="ARBA00023326"/>
    </source>
</evidence>
<organism evidence="14 15">
    <name type="scientific">Bionectria ochroleuca</name>
    <name type="common">Gliocladium roseum</name>
    <dbReference type="NCBI Taxonomy" id="29856"/>
    <lineage>
        <taxon>Eukaryota</taxon>
        <taxon>Fungi</taxon>
        <taxon>Dikarya</taxon>
        <taxon>Ascomycota</taxon>
        <taxon>Pezizomycotina</taxon>
        <taxon>Sordariomycetes</taxon>
        <taxon>Hypocreomycetidae</taxon>
        <taxon>Hypocreales</taxon>
        <taxon>Bionectriaceae</taxon>
        <taxon>Clonostachys</taxon>
    </lineage>
</organism>
<dbReference type="SUPFAM" id="SSF51126">
    <property type="entry name" value="Pectin lyase-like"/>
    <property type="match status" value="1"/>
</dbReference>
<dbReference type="Pfam" id="PF00295">
    <property type="entry name" value="Glyco_hydro_28"/>
    <property type="match status" value="1"/>
</dbReference>
<dbReference type="Proteomes" id="UP000766486">
    <property type="component" value="Unassembled WGS sequence"/>
</dbReference>
<evidence type="ECO:0000256" key="10">
    <source>
        <dbReference type="ARBA" id="ARBA00023316"/>
    </source>
</evidence>
<evidence type="ECO:0000256" key="12">
    <source>
        <dbReference type="ARBA" id="ARBA00037278"/>
    </source>
</evidence>
<dbReference type="InterPro" id="IPR011050">
    <property type="entry name" value="Pectin_lyase_fold/virulence"/>
</dbReference>
<dbReference type="Gene3D" id="2.160.20.10">
    <property type="entry name" value="Single-stranded right-handed beta-helix, Pectin lyase-like"/>
    <property type="match status" value="1"/>
</dbReference>
<evidence type="ECO:0000313" key="15">
    <source>
        <dbReference type="Proteomes" id="UP000766486"/>
    </source>
</evidence>
<evidence type="ECO:0000256" key="6">
    <source>
        <dbReference type="ARBA" id="ARBA00022801"/>
    </source>
</evidence>
<keyword evidence="7" id="KW-0325">Glycoprotein</keyword>
<keyword evidence="15" id="KW-1185">Reference proteome</keyword>
<dbReference type="EMBL" id="CABFNS010000905">
    <property type="protein sequence ID" value="VUC35199.1"/>
    <property type="molecule type" value="Genomic_DNA"/>
</dbReference>
<dbReference type="InterPro" id="IPR000743">
    <property type="entry name" value="Glyco_hydro_28"/>
</dbReference>
<evidence type="ECO:0000256" key="7">
    <source>
        <dbReference type="ARBA" id="ARBA00023180"/>
    </source>
</evidence>
<sequence>MSPASIVVAAAPIGIPISSICQVELCAAGPDAADTWVSAPVYAADAASASRTRDADFNRHPISLCQCQASGSIRVRVRWLAETVESAIVRPLARQVTPEIEGCTITFVLKEAMDVVLEINGSKWKALHLLANKIDSFAPTCDSDDVWYFGPGVNQGPAYGRVMDGVNLVVPSGKTVYLALGAFVTFRLVFINVSNCAVRGPGIIYGPKGGYEVREFGGAIHMSGSTDILVQGVTAVGTTGFSLSAGECRRVRVDGYRAFTSVVNGDGIDFFCSSDIEIENCFLRTSDDCIALYSHRWDWYGDSKNITIKKCVLLSDVAHSINMGTHGNPAEPETTSDVKISDIDILDQDEYQLWYQGCIAINVADENLFIHIRIEDIRIERITRGQLFNLRVMENSQWTTAPGRGIKNVVFKRLSLTTRDSVVINPSLILGYDGKRTIKNIVFEDLKIDDRLIHHNMEKTSWFMASDFVPLFVNEHATGVTYHKS</sequence>
<comment type="similarity">
    <text evidence="2 13">Belongs to the glycosyl hydrolase 28 family.</text>
</comment>
<accession>A0ABY6UUY9</accession>
<comment type="function">
    <text evidence="12">Pectinolytic enzyme involved in the degradation of xylogalacturonan (xga), a galacturonan backbone heavily substituted with xylose, and which is one important component of the hairy regions of pectin. Activity requires a galacturonic acid backbone substituted with xylose.</text>
</comment>
<keyword evidence="9 13" id="KW-0326">Glycosidase</keyword>
<dbReference type="PANTHER" id="PTHR31736">
    <property type="match status" value="1"/>
</dbReference>
<evidence type="ECO:0000256" key="9">
    <source>
        <dbReference type="ARBA" id="ARBA00023295"/>
    </source>
</evidence>
<proteinExistence type="inferred from homology"/>
<comment type="caution">
    <text evidence="14">The sequence shown here is derived from an EMBL/GenBank/DDBJ whole genome shotgun (WGS) entry which is preliminary data.</text>
</comment>
<evidence type="ECO:0000256" key="4">
    <source>
        <dbReference type="ARBA" id="ARBA00022729"/>
    </source>
</evidence>
<protein>
    <submittedName>
        <fullName evidence="14">Uncharacterized protein</fullName>
    </submittedName>
</protein>
<name>A0ABY6UUY9_BIOOC</name>
<keyword evidence="5" id="KW-0677">Repeat</keyword>
<comment type="subcellular location">
    <subcellularLocation>
        <location evidence="1">Secreted</location>
    </subcellularLocation>
</comment>
<keyword evidence="6 13" id="KW-0378">Hydrolase</keyword>
<evidence type="ECO:0000256" key="3">
    <source>
        <dbReference type="ARBA" id="ARBA00022525"/>
    </source>
</evidence>
<keyword evidence="3" id="KW-0964">Secreted</keyword>
<evidence type="ECO:0000256" key="13">
    <source>
        <dbReference type="RuleBase" id="RU361169"/>
    </source>
</evidence>
<keyword evidence="8" id="KW-0119">Carbohydrate metabolism</keyword>
<keyword evidence="10" id="KW-0961">Cell wall biogenesis/degradation</keyword>
<evidence type="ECO:0000256" key="2">
    <source>
        <dbReference type="ARBA" id="ARBA00008834"/>
    </source>
</evidence>
<reference evidence="14 15" key="1">
    <citation type="submission" date="2019-06" db="EMBL/GenBank/DDBJ databases">
        <authorList>
            <person name="Broberg M."/>
        </authorList>
    </citation>
    <scope>NUCLEOTIDE SEQUENCE [LARGE SCALE GENOMIC DNA]</scope>
</reference>